<keyword evidence="12" id="KW-1185">Reference proteome</keyword>
<dbReference type="OrthoDB" id="6766492at2"/>
<dbReference type="PANTHER" id="PTHR43528">
    <property type="entry name" value="ALPHA-KETOGLUTARATE PERMEASE"/>
    <property type="match status" value="1"/>
</dbReference>
<dbReference type="Proteomes" id="UP000366945">
    <property type="component" value="Unassembled WGS sequence"/>
</dbReference>
<dbReference type="PANTHER" id="PTHR43528:SF3">
    <property type="entry name" value="CITRATE-PROTON SYMPORTER"/>
    <property type="match status" value="1"/>
</dbReference>
<dbReference type="GO" id="GO:0015293">
    <property type="term" value="F:symporter activity"/>
    <property type="evidence" value="ECO:0007669"/>
    <property type="project" value="UniProtKB-KW"/>
</dbReference>
<feature type="transmembrane region" description="Helical" evidence="9">
    <location>
        <begin position="91"/>
        <end position="110"/>
    </location>
</feature>
<dbReference type="InterPro" id="IPR005829">
    <property type="entry name" value="Sugar_transporter_CS"/>
</dbReference>
<feature type="transmembrane region" description="Helical" evidence="9">
    <location>
        <begin position="404"/>
        <end position="424"/>
    </location>
</feature>
<evidence type="ECO:0000256" key="7">
    <source>
        <dbReference type="ARBA" id="ARBA00022989"/>
    </source>
</evidence>
<evidence type="ECO:0000256" key="1">
    <source>
        <dbReference type="ARBA" id="ARBA00004651"/>
    </source>
</evidence>
<dbReference type="Pfam" id="PF07690">
    <property type="entry name" value="MFS_1"/>
    <property type="match status" value="1"/>
</dbReference>
<evidence type="ECO:0000259" key="10">
    <source>
        <dbReference type="PROSITE" id="PS50850"/>
    </source>
</evidence>
<feature type="transmembrane region" description="Helical" evidence="9">
    <location>
        <begin position="245"/>
        <end position="267"/>
    </location>
</feature>
<dbReference type="GeneID" id="300405985"/>
<feature type="transmembrane region" description="Helical" evidence="9">
    <location>
        <begin position="20"/>
        <end position="50"/>
    </location>
</feature>
<feature type="transmembrane region" description="Helical" evidence="9">
    <location>
        <begin position="376"/>
        <end position="398"/>
    </location>
</feature>
<dbReference type="Gene3D" id="1.20.1250.20">
    <property type="entry name" value="MFS general substrate transporter like domains"/>
    <property type="match status" value="2"/>
</dbReference>
<reference evidence="11 12" key="1">
    <citation type="submission" date="2019-08" db="EMBL/GenBank/DDBJ databases">
        <authorList>
            <person name="Peeters C."/>
        </authorList>
    </citation>
    <scope>NUCLEOTIDE SEQUENCE [LARGE SCALE GENOMIC DNA]</scope>
    <source>
        <strain evidence="11 12">LMG 31114</strain>
    </source>
</reference>
<dbReference type="EMBL" id="CABPSK010000004">
    <property type="protein sequence ID" value="VVE37770.1"/>
    <property type="molecule type" value="Genomic_DNA"/>
</dbReference>
<dbReference type="PROSITE" id="PS50850">
    <property type="entry name" value="MFS"/>
    <property type="match status" value="1"/>
</dbReference>
<dbReference type="InterPro" id="IPR020846">
    <property type="entry name" value="MFS_dom"/>
</dbReference>
<dbReference type="AlphaFoldDB" id="A0A5E4XN96"/>
<protein>
    <submittedName>
        <fullName evidence="11">Proline/betaine transporter</fullName>
    </submittedName>
</protein>
<feature type="transmembrane region" description="Helical" evidence="9">
    <location>
        <begin position="336"/>
        <end position="355"/>
    </location>
</feature>
<keyword evidence="8 9" id="KW-0472">Membrane</keyword>
<feature type="transmembrane region" description="Helical" evidence="9">
    <location>
        <begin position="312"/>
        <end position="330"/>
    </location>
</feature>
<keyword evidence="4" id="KW-1003">Cell membrane</keyword>
<evidence type="ECO:0000256" key="4">
    <source>
        <dbReference type="ARBA" id="ARBA00022475"/>
    </source>
</evidence>
<evidence type="ECO:0000256" key="8">
    <source>
        <dbReference type="ARBA" id="ARBA00023136"/>
    </source>
</evidence>
<evidence type="ECO:0000313" key="12">
    <source>
        <dbReference type="Proteomes" id="UP000366945"/>
    </source>
</evidence>
<keyword evidence="3" id="KW-0813">Transport</keyword>
<dbReference type="InterPro" id="IPR011701">
    <property type="entry name" value="MFS"/>
</dbReference>
<feature type="domain" description="Major facilitator superfamily (MFS) profile" evidence="10">
    <location>
        <begin position="20"/>
        <end position="428"/>
    </location>
</feature>
<name>A0A5E4XN96_9BURK</name>
<comment type="similarity">
    <text evidence="2">Belongs to the major facilitator superfamily. Metabolite:H+ Symporter (MHS) family (TC 2.A.1.6) family.</text>
</comment>
<keyword evidence="7 9" id="KW-1133">Transmembrane helix</keyword>
<evidence type="ECO:0000256" key="2">
    <source>
        <dbReference type="ARBA" id="ARBA00008240"/>
    </source>
</evidence>
<gene>
    <name evidence="11" type="primary">proP_3</name>
    <name evidence="11" type="ORF">PPN31114_03992</name>
</gene>
<feature type="transmembrane region" description="Helical" evidence="9">
    <location>
        <begin position="62"/>
        <end position="84"/>
    </location>
</feature>
<feature type="transmembrane region" description="Helical" evidence="9">
    <location>
        <begin position="279"/>
        <end position="300"/>
    </location>
</feature>
<feature type="transmembrane region" description="Helical" evidence="9">
    <location>
        <begin position="192"/>
        <end position="211"/>
    </location>
</feature>
<comment type="subcellular location">
    <subcellularLocation>
        <location evidence="1">Cell membrane</location>
        <topology evidence="1">Multi-pass membrane protein</topology>
    </subcellularLocation>
</comment>
<evidence type="ECO:0000256" key="9">
    <source>
        <dbReference type="SAM" id="Phobius"/>
    </source>
</evidence>
<proteinExistence type="inferred from homology"/>
<keyword evidence="5 9" id="KW-0812">Transmembrane</keyword>
<evidence type="ECO:0000256" key="5">
    <source>
        <dbReference type="ARBA" id="ARBA00022692"/>
    </source>
</evidence>
<dbReference type="RefSeq" id="WP_150681233.1">
    <property type="nucleotide sequence ID" value="NZ_CABPSK010000004.1"/>
</dbReference>
<keyword evidence="6" id="KW-0769">Symport</keyword>
<dbReference type="SUPFAM" id="SSF103473">
    <property type="entry name" value="MFS general substrate transporter"/>
    <property type="match status" value="1"/>
</dbReference>
<evidence type="ECO:0000256" key="6">
    <source>
        <dbReference type="ARBA" id="ARBA00022847"/>
    </source>
</evidence>
<organism evidence="11 12">
    <name type="scientific">Pandoraea pneumonica</name>
    <dbReference type="NCBI Taxonomy" id="2508299"/>
    <lineage>
        <taxon>Bacteria</taxon>
        <taxon>Pseudomonadati</taxon>
        <taxon>Pseudomonadota</taxon>
        <taxon>Betaproteobacteria</taxon>
        <taxon>Burkholderiales</taxon>
        <taxon>Burkholderiaceae</taxon>
        <taxon>Pandoraea</taxon>
    </lineage>
</organism>
<dbReference type="InterPro" id="IPR036259">
    <property type="entry name" value="MFS_trans_sf"/>
</dbReference>
<dbReference type="PROSITE" id="PS00216">
    <property type="entry name" value="SUGAR_TRANSPORT_1"/>
    <property type="match status" value="1"/>
</dbReference>
<evidence type="ECO:0000256" key="3">
    <source>
        <dbReference type="ARBA" id="ARBA00022448"/>
    </source>
</evidence>
<sequence length="441" mass="46700">MREARNTAALPPARTTRTRLLVATTIGNAMEFFDFTVFGFFSIVIGHLFFSPLSADGQLMSAVATFGVGFVMRPIGGIVIGIYADRAGRRAAMTLTLSLMALGVCMAGLAPTYADIGIAAPIIMVLARLIQGFSAGGEVGPATTVMLEHAPKGARAFYTSWQLASQGMGICAGAAMAAALSHFLSPEALYSWGWRVPFLLGALILPAGIVIRRQLGAMEPQSSDGEVTPEHSPLGDLLRTQRRNLFAGILLVMGGVVTAYMLIFFLPTYAIRELKLDESASYACAMASGLILAVVSPIAGKIADAYGRMKPILLSRLVLIGILYPAYMWLSSGPSVFRLFVIIVGLSFVYTLQGAPSVTLIPELFPRSMRATATGAVYSFGVAIFGGLTQLVAVWLIHVTGDRSSPAVATTLCLILSTFSLLMIRPAPEMEGNGKLGGYAA</sequence>
<accession>A0A5E4XN96</accession>
<evidence type="ECO:0000313" key="11">
    <source>
        <dbReference type="EMBL" id="VVE37770.1"/>
    </source>
</evidence>
<dbReference type="GO" id="GO:0005886">
    <property type="term" value="C:plasma membrane"/>
    <property type="evidence" value="ECO:0007669"/>
    <property type="project" value="UniProtKB-SubCell"/>
</dbReference>
<dbReference type="InterPro" id="IPR051084">
    <property type="entry name" value="H+-coupled_symporters"/>
</dbReference>